<dbReference type="RefSeq" id="WP_232060719.1">
    <property type="nucleotide sequence ID" value="NZ_AP022642.1"/>
</dbReference>
<evidence type="ECO:0000256" key="1">
    <source>
        <dbReference type="SAM" id="SignalP"/>
    </source>
</evidence>
<gene>
    <name evidence="2" type="ORF">PtoMrB4_32350</name>
</gene>
<keyword evidence="1" id="KW-0732">Signal</keyword>
<dbReference type="KEGG" id="poj:PtoMrB4_32350"/>
<dbReference type="AlphaFoldDB" id="A0A679GLL4"/>
<sequence length="186" mass="19940">MSRGLRAWVGALLALGCLAALAEPQDDAWAALRSGQAALLLRNANAPGAGDPAGFQLQDCRTQRNLDAQGRREAQQWGQLLRRHWIEGPRIYAGRWCRTQETALELGLGAVETLDALDYFDGDLAAAKRLRQRVSQLPRGLPLVLVTHGVNIGALAGITPVPGEAVIVAMPIGEPPRVLARVPAPH</sequence>
<organism evidence="2 3">
    <name type="scientific">Metapseudomonas otitidis</name>
    <dbReference type="NCBI Taxonomy" id="319939"/>
    <lineage>
        <taxon>Bacteria</taxon>
        <taxon>Pseudomonadati</taxon>
        <taxon>Pseudomonadota</taxon>
        <taxon>Gammaproteobacteria</taxon>
        <taxon>Pseudomonadales</taxon>
        <taxon>Pseudomonadaceae</taxon>
        <taxon>Metapseudomonas</taxon>
    </lineage>
</organism>
<dbReference type="Proteomes" id="UP000501237">
    <property type="component" value="Chromosome"/>
</dbReference>
<dbReference type="Gene3D" id="3.40.50.1240">
    <property type="entry name" value="Phosphoglycerate mutase-like"/>
    <property type="match status" value="1"/>
</dbReference>
<dbReference type="SUPFAM" id="SSF53254">
    <property type="entry name" value="Phosphoglycerate mutase-like"/>
    <property type="match status" value="1"/>
</dbReference>
<reference evidence="2 3" key="1">
    <citation type="journal article" date="2020" name="Microbiol. Resour. Announc.">
        <title>Complete genome sequence of Pseudomonas otitidis strain MrB4, isolated from Lake Biwa in Japan.</title>
        <authorList>
            <person name="Miyazaki K."/>
            <person name="Hase E."/>
            <person name="Maruya T."/>
        </authorList>
    </citation>
    <scope>NUCLEOTIDE SEQUENCE [LARGE SCALE GENOMIC DNA]</scope>
    <source>
        <strain evidence="2 3">MrB4</strain>
    </source>
</reference>
<dbReference type="GeneID" id="57398454"/>
<dbReference type="PROSITE" id="PS51257">
    <property type="entry name" value="PROKAR_LIPOPROTEIN"/>
    <property type="match status" value="1"/>
</dbReference>
<name>A0A679GLL4_9GAMM</name>
<feature type="chain" id="PRO_5025674097" description="Histidine phosphatase family protein" evidence="1">
    <location>
        <begin position="23"/>
        <end position="186"/>
    </location>
</feature>
<feature type="signal peptide" evidence="1">
    <location>
        <begin position="1"/>
        <end position="22"/>
    </location>
</feature>
<proteinExistence type="predicted"/>
<evidence type="ECO:0000313" key="3">
    <source>
        <dbReference type="Proteomes" id="UP000501237"/>
    </source>
</evidence>
<dbReference type="InterPro" id="IPR029033">
    <property type="entry name" value="His_PPase_superfam"/>
</dbReference>
<evidence type="ECO:0000313" key="2">
    <source>
        <dbReference type="EMBL" id="BCA29258.1"/>
    </source>
</evidence>
<dbReference type="EMBL" id="AP022642">
    <property type="protein sequence ID" value="BCA29258.1"/>
    <property type="molecule type" value="Genomic_DNA"/>
</dbReference>
<protein>
    <recommendedName>
        <fullName evidence="4">Histidine phosphatase family protein</fullName>
    </recommendedName>
</protein>
<evidence type="ECO:0008006" key="4">
    <source>
        <dbReference type="Google" id="ProtNLM"/>
    </source>
</evidence>
<accession>A0A679GLL4</accession>